<dbReference type="GO" id="GO:0016020">
    <property type="term" value="C:membrane"/>
    <property type="evidence" value="ECO:0007669"/>
    <property type="project" value="InterPro"/>
</dbReference>
<evidence type="ECO:0000256" key="1">
    <source>
        <dbReference type="SAM" id="MobiDB-lite"/>
    </source>
</evidence>
<gene>
    <name evidence="2" type="ORF">A0H81_11867</name>
</gene>
<name>A0A1C7LVP4_GRIFR</name>
<feature type="region of interest" description="Disordered" evidence="1">
    <location>
        <begin position="802"/>
        <end position="821"/>
    </location>
</feature>
<dbReference type="AlphaFoldDB" id="A0A1C7LVP4"/>
<feature type="compositionally biased region" description="Basic and acidic residues" evidence="1">
    <location>
        <begin position="802"/>
        <end position="811"/>
    </location>
</feature>
<dbReference type="PANTHER" id="PTHR32085:SF3">
    <property type="entry name" value="PROTEIN CSF1"/>
    <property type="match status" value="1"/>
</dbReference>
<dbReference type="PANTHER" id="PTHR32085">
    <property type="entry name" value="PROTEIN CSF1"/>
    <property type="match status" value="1"/>
</dbReference>
<dbReference type="EMBL" id="LUGG01000022">
    <property type="protein sequence ID" value="OBZ68137.1"/>
    <property type="molecule type" value="Genomic_DNA"/>
</dbReference>
<organism evidence="2 3">
    <name type="scientific">Grifola frondosa</name>
    <name type="common">Maitake</name>
    <name type="synonym">Polyporus frondosus</name>
    <dbReference type="NCBI Taxonomy" id="5627"/>
    <lineage>
        <taxon>Eukaryota</taxon>
        <taxon>Fungi</taxon>
        <taxon>Dikarya</taxon>
        <taxon>Basidiomycota</taxon>
        <taxon>Agaricomycotina</taxon>
        <taxon>Agaricomycetes</taxon>
        <taxon>Polyporales</taxon>
        <taxon>Grifolaceae</taxon>
        <taxon>Grifola</taxon>
    </lineage>
</organism>
<dbReference type="InterPro" id="IPR029636">
    <property type="entry name" value="Csf1"/>
</dbReference>
<evidence type="ECO:0000313" key="3">
    <source>
        <dbReference type="Proteomes" id="UP000092993"/>
    </source>
</evidence>
<dbReference type="STRING" id="5627.A0A1C7LVP4"/>
<reference evidence="2 3" key="1">
    <citation type="submission" date="2016-03" db="EMBL/GenBank/DDBJ databases">
        <title>Whole genome sequencing of Grifola frondosa 9006-11.</title>
        <authorList>
            <person name="Min B."/>
            <person name="Park H."/>
            <person name="Kim J.-G."/>
            <person name="Cho H."/>
            <person name="Oh Y.-L."/>
            <person name="Kong W.-S."/>
            <person name="Choi I.-G."/>
        </authorList>
    </citation>
    <scope>NUCLEOTIDE SEQUENCE [LARGE SCALE GENOMIC DNA]</scope>
    <source>
        <strain evidence="2 3">9006-11</strain>
    </source>
</reference>
<comment type="caution">
    <text evidence="2">The sequence shown here is derived from an EMBL/GenBank/DDBJ whole genome shotgun (WGS) entry which is preliminary data.</text>
</comment>
<dbReference type="GO" id="GO:0006113">
    <property type="term" value="P:fermentation"/>
    <property type="evidence" value="ECO:0007669"/>
    <property type="project" value="InterPro"/>
</dbReference>
<keyword evidence="3" id="KW-1185">Reference proteome</keyword>
<feature type="region of interest" description="Disordered" evidence="1">
    <location>
        <begin position="1209"/>
        <end position="1228"/>
    </location>
</feature>
<evidence type="ECO:0000313" key="2">
    <source>
        <dbReference type="EMBL" id="OBZ68137.1"/>
    </source>
</evidence>
<sequence length="1228" mass="136194">MRRYHRWIRKQYRSVWQVKLSDLALSLASRSGLHKTFDRDRRSAFVTMDFEASMGRQATGSGQQLQVSIAKVHAVMQPSSIGELGDFVDHLQAEVLIRKEQRATELAEFKEKTKSLMRSLDVKIGETQVAEASWLDMYTFSLAIRNIGVAFPLTLNQNLQMPRSTSQDTAAVRAFLFSIKSLEFGTEQGESGQAAMKGFSFQFVSRFRQSNATDFSGDTHKTRNRLVYPEMTAHLHSERVSGSRRIRIGADVSGFILDVDSTIPDFISSLIDVYRHGKDRMERLANNIPRSSPNAEKLPHIETVATEKQYRALPTSNVLASLTFASGKVRMHSRQHGITSSRARPLSTLIYGLSEEPVLGAEEFDLPVVSVWIEFRATPASRKLSVSTTRSEPSTLLFKSTIHSSQNTLRPTLLPFLSELMDNVENHMRQSSWRNSQISPARTHELLPSVTTGAIPARDSDPVSSMKISFSLRIDQSKLHLTCRPDANVVAGLHWDSGGFIVNISRGAQHISFTGTVGGLTVWLRHGFLSEDCVRLDARNLAFAIAFAKVESQPDKVSTSVSVVVDTEFSGGIRFSRLQDVLCFKAVWLDRIPVFAGRSISSPGMESSKSAGSSILGTSSSAKQELTTAVLMRLRQVHLDIDLGQSITNIKLKLDDTLIRTKITEASAELSLSITKLSILATGNVSGQADLPDFRFQTIRKSESHHDNMAGSRMLDLTMTSGGLNIKLESEYHELIHYRAEPLAIMIFDDWSRIAPEIPVDDRRVHLSFVVSGTEVVAVMNVGTIPKLVSYVNKFTANLETQREGARRESKALGTASTPKPNNPLSAVASVMLKSARTRLKESEAGFSYVIGQRMSLKLNVLRLVVFPRSMRDAELAQFIGEDVHARLDRLVESDIMPAKRDLQLSFSSITISKVNQLHHTLVTKDPNAKDQLVDTRQWLASLVKGAPEAIIFALPSMDMRMRSAESIDDGKRVLSYDFSSKFSKEGVKNAEDIYISLNMSLYSWLTVLRKSFAREMEQVQAAADVRVGPTSLAQPALSMSVRRKSPDILPSSQEESDAEAVEQPPTRPGRGSVSIPHSRSFPYPAHTVDDMIMPPAMQTSIPKAVTSPTPPSKAAMTGIAEATAAMPSAPTKKTLGITYVPKERHIERLTMRQLGEATPDVMHPFFMKKAGFSLEDSLPQYVHEYATMPTEEIMKVLLKLYSKQLARTVDEPSETKGLHSVSREPSD</sequence>
<protein>
    <submittedName>
        <fullName evidence="2">Uncharacterized protein</fullName>
    </submittedName>
</protein>
<accession>A0A1C7LVP4</accession>
<dbReference type="Proteomes" id="UP000092993">
    <property type="component" value="Unassembled WGS sequence"/>
</dbReference>
<feature type="region of interest" description="Disordered" evidence="1">
    <location>
        <begin position="1037"/>
        <end position="1081"/>
    </location>
</feature>
<dbReference type="OrthoDB" id="10051416at2759"/>
<proteinExistence type="predicted"/>